<evidence type="ECO:0000256" key="1">
    <source>
        <dbReference type="SAM" id="MobiDB-lite"/>
    </source>
</evidence>
<feature type="domain" description="NADAR" evidence="2">
    <location>
        <begin position="32"/>
        <end position="193"/>
    </location>
</feature>
<dbReference type="OrthoDB" id="206452at2759"/>
<dbReference type="SUPFAM" id="SSF143990">
    <property type="entry name" value="YbiA-like"/>
    <property type="match status" value="1"/>
</dbReference>
<dbReference type="Proteomes" id="UP000783686">
    <property type="component" value="Unassembled WGS sequence"/>
</dbReference>
<dbReference type="CDD" id="cd15457">
    <property type="entry name" value="NADAR"/>
    <property type="match status" value="1"/>
</dbReference>
<feature type="compositionally biased region" description="Polar residues" evidence="1">
    <location>
        <begin position="321"/>
        <end position="330"/>
    </location>
</feature>
<protein>
    <recommendedName>
        <fullName evidence="2">NADAR domain-containing protein</fullName>
    </recommendedName>
</protein>
<comment type="caution">
    <text evidence="3">The sequence shown here is derived from an EMBL/GenBank/DDBJ whole genome shotgun (WGS) entry which is preliminary data.</text>
</comment>
<dbReference type="Gene3D" id="1.10.357.40">
    <property type="entry name" value="YbiA-like"/>
    <property type="match status" value="1"/>
</dbReference>
<dbReference type="AlphaFoldDB" id="A0A811LM75"/>
<keyword evidence="4" id="KW-1185">Reference proteome</keyword>
<reference evidence="3" key="1">
    <citation type="submission" date="2020-09" db="EMBL/GenBank/DDBJ databases">
        <authorList>
            <person name="Kikuchi T."/>
        </authorList>
    </citation>
    <scope>NUCLEOTIDE SEQUENCE</scope>
    <source>
        <strain evidence="3">SH1</strain>
    </source>
</reference>
<dbReference type="EMBL" id="CAJFDH010000006">
    <property type="protein sequence ID" value="CAD5229572.1"/>
    <property type="molecule type" value="Genomic_DNA"/>
</dbReference>
<proteinExistence type="predicted"/>
<dbReference type="InterPro" id="IPR012816">
    <property type="entry name" value="NADAR"/>
</dbReference>
<feature type="region of interest" description="Disordered" evidence="1">
    <location>
        <begin position="389"/>
        <end position="410"/>
    </location>
</feature>
<feature type="compositionally biased region" description="Polar residues" evidence="1">
    <location>
        <begin position="393"/>
        <end position="410"/>
    </location>
</feature>
<accession>A0A811LM75</accession>
<dbReference type="EMBL" id="CAJFCW020000006">
    <property type="protein sequence ID" value="CAG9127003.1"/>
    <property type="molecule type" value="Genomic_DNA"/>
</dbReference>
<evidence type="ECO:0000259" key="2">
    <source>
        <dbReference type="Pfam" id="PF08719"/>
    </source>
</evidence>
<sequence length="410" mass="46899">MQKPFTEYSLKKGNVIAFHGQRSYMTMISKSDFFLNGQWFTSVEHYYQFTKLCELLDRRAASSLKLEKVDPHMIRLKVRSFVKSRRVGQPQIDEWKNRRAPAVLYDAIKAKFDQNPLLRKKLMETDRKVLVNTYNGDRFFTSGSSQFVFMRWLETQNKLIQMPTNLQCFSSIEFPIIHQGHNVLGFLMMELRDTYLRQMVNSLVPVPPPPTFAPPVSYAGVQNMSNPVNLRRPYSVKVQPIALIKPSVYLHTSTYNSTTLKAPYVSSLQSKQSTQYGQNPAYGQTTVQYGQLAQQNLQCGGSYQYGQNPQYGQNQRESPYVPTSQYGQNEQYAPTQPTVPYQPYPVKQQYTPTFPALYNPPEYPTFSGAYNSFMASTYSVTAPVEPTGPMFSRSAQNPAKNSVSFSYARS</sequence>
<dbReference type="InterPro" id="IPR037238">
    <property type="entry name" value="YbiA-like_sf"/>
</dbReference>
<organism evidence="3 4">
    <name type="scientific">Bursaphelenchus okinawaensis</name>
    <dbReference type="NCBI Taxonomy" id="465554"/>
    <lineage>
        <taxon>Eukaryota</taxon>
        <taxon>Metazoa</taxon>
        <taxon>Ecdysozoa</taxon>
        <taxon>Nematoda</taxon>
        <taxon>Chromadorea</taxon>
        <taxon>Rhabditida</taxon>
        <taxon>Tylenchina</taxon>
        <taxon>Tylenchomorpha</taxon>
        <taxon>Aphelenchoidea</taxon>
        <taxon>Aphelenchoididae</taxon>
        <taxon>Bursaphelenchus</taxon>
    </lineage>
</organism>
<name>A0A811LM75_9BILA</name>
<feature type="region of interest" description="Disordered" evidence="1">
    <location>
        <begin position="308"/>
        <end position="344"/>
    </location>
</feature>
<evidence type="ECO:0000313" key="4">
    <source>
        <dbReference type="Proteomes" id="UP000614601"/>
    </source>
</evidence>
<evidence type="ECO:0000313" key="3">
    <source>
        <dbReference type="EMBL" id="CAD5229572.1"/>
    </source>
</evidence>
<gene>
    <name evidence="3" type="ORF">BOKJ2_LOCUS13631</name>
</gene>
<dbReference type="Pfam" id="PF08719">
    <property type="entry name" value="NADAR"/>
    <property type="match status" value="1"/>
</dbReference>
<dbReference type="Proteomes" id="UP000614601">
    <property type="component" value="Unassembled WGS sequence"/>
</dbReference>
<feature type="compositionally biased region" description="Low complexity" evidence="1">
    <location>
        <begin position="331"/>
        <end position="344"/>
    </location>
</feature>